<dbReference type="PANTHER" id="PTHR13887:SF14">
    <property type="entry name" value="DISULFIDE BOND FORMATION PROTEIN D"/>
    <property type="match status" value="1"/>
</dbReference>
<reference evidence="8 9" key="1">
    <citation type="submission" date="2019-07" db="EMBL/GenBank/DDBJ databases">
        <title>Analysis of the biochemical properties, biological activity and biotechnological potential of siderophores and biosurfactants produced by Antarctic psychrotolerant bacteria.</title>
        <authorList>
            <person name="Styczynski M."/>
            <person name="Krucon T."/>
            <person name="Decewicz P."/>
            <person name="Dziewit L."/>
        </authorList>
    </citation>
    <scope>NUCLEOTIDE SEQUENCE [LARGE SCALE GENOMIC DNA]</scope>
    <source>
        <strain evidence="8 9">ANT_H27</strain>
    </source>
</reference>
<dbReference type="GO" id="GO:0016491">
    <property type="term" value="F:oxidoreductase activity"/>
    <property type="evidence" value="ECO:0007669"/>
    <property type="project" value="UniProtKB-KW"/>
</dbReference>
<evidence type="ECO:0000259" key="7">
    <source>
        <dbReference type="PROSITE" id="PS51352"/>
    </source>
</evidence>
<keyword evidence="5" id="KW-0676">Redox-active center</keyword>
<evidence type="ECO:0000256" key="2">
    <source>
        <dbReference type="ARBA" id="ARBA00022729"/>
    </source>
</evidence>
<feature type="domain" description="Thioredoxin" evidence="7">
    <location>
        <begin position="48"/>
        <end position="254"/>
    </location>
</feature>
<dbReference type="PROSITE" id="PS51352">
    <property type="entry name" value="THIOREDOXIN_2"/>
    <property type="match status" value="1"/>
</dbReference>
<evidence type="ECO:0000256" key="3">
    <source>
        <dbReference type="ARBA" id="ARBA00023002"/>
    </source>
</evidence>
<protein>
    <submittedName>
        <fullName evidence="8">Disulfide bond formation protein DsbA</fullName>
    </submittedName>
</protein>
<keyword evidence="2" id="KW-0732">Signal</keyword>
<dbReference type="InterPro" id="IPR012336">
    <property type="entry name" value="Thioredoxin-like_fold"/>
</dbReference>
<keyword evidence="3" id="KW-0560">Oxidoreductase</keyword>
<dbReference type="Pfam" id="PF13462">
    <property type="entry name" value="Thioredoxin_4"/>
    <property type="match status" value="1"/>
</dbReference>
<evidence type="ECO:0000256" key="5">
    <source>
        <dbReference type="ARBA" id="ARBA00023284"/>
    </source>
</evidence>
<keyword evidence="6" id="KW-0812">Transmembrane</keyword>
<name>A0A5B0EFF5_9MICC</name>
<feature type="transmembrane region" description="Helical" evidence="6">
    <location>
        <begin position="27"/>
        <end position="49"/>
    </location>
</feature>
<comment type="similarity">
    <text evidence="1">Belongs to the thioredoxin family. DsbA subfamily.</text>
</comment>
<evidence type="ECO:0000313" key="9">
    <source>
        <dbReference type="Proteomes" id="UP000323856"/>
    </source>
</evidence>
<gene>
    <name evidence="8" type="ORF">FQ154_08825</name>
</gene>
<keyword evidence="4" id="KW-1015">Disulfide bond</keyword>
<dbReference type="EMBL" id="VOBL01000007">
    <property type="protein sequence ID" value="KAA0977386.1"/>
    <property type="molecule type" value="Genomic_DNA"/>
</dbReference>
<accession>A0A5B0EFF5</accession>
<dbReference type="AlphaFoldDB" id="A0A5B0EFF5"/>
<keyword evidence="6" id="KW-0472">Membrane</keyword>
<dbReference type="SUPFAM" id="SSF52833">
    <property type="entry name" value="Thioredoxin-like"/>
    <property type="match status" value="1"/>
</dbReference>
<organism evidence="8 9">
    <name type="scientific">Paeniglutamicibacter gangotriensis</name>
    <dbReference type="NCBI Taxonomy" id="254787"/>
    <lineage>
        <taxon>Bacteria</taxon>
        <taxon>Bacillati</taxon>
        <taxon>Actinomycetota</taxon>
        <taxon>Actinomycetes</taxon>
        <taxon>Micrococcales</taxon>
        <taxon>Micrococcaceae</taxon>
        <taxon>Paeniglutamicibacter</taxon>
    </lineage>
</organism>
<comment type="caution">
    <text evidence="8">The sequence shown here is derived from an EMBL/GenBank/DDBJ whole genome shotgun (WGS) entry which is preliminary data.</text>
</comment>
<evidence type="ECO:0000256" key="1">
    <source>
        <dbReference type="ARBA" id="ARBA00005791"/>
    </source>
</evidence>
<evidence type="ECO:0000256" key="6">
    <source>
        <dbReference type="SAM" id="Phobius"/>
    </source>
</evidence>
<proteinExistence type="inferred from homology"/>
<sequence length="255" mass="27495">MSPRLKEPVSQSMPETPAAPAKPRFPWFWILPIPVALGLGIVIGMQIAAPGGLGPAVTQESQEPSAATQSETAQRIEVERHDANDPTAVGALDAPVVMVTYSDYQCGYCAKWANEALPSLLTSYVESGQLRIEYRDIMFFGENSRQSAELAVAAGKQGKYQEFHDAIFAKGATAKDADYSEAGLKDLAEHIDVDAKQFIEDAKHTDTVSLVQQNHDEANALGVTGTPTFVINGRPIVGAQPLEAFVQVIDKELGR</sequence>
<dbReference type="OrthoDB" id="117402at2"/>
<dbReference type="InterPro" id="IPR036249">
    <property type="entry name" value="Thioredoxin-like_sf"/>
</dbReference>
<keyword evidence="6" id="KW-1133">Transmembrane helix</keyword>
<evidence type="ECO:0000313" key="8">
    <source>
        <dbReference type="EMBL" id="KAA0977386.1"/>
    </source>
</evidence>
<dbReference type="InterPro" id="IPR013766">
    <property type="entry name" value="Thioredoxin_domain"/>
</dbReference>
<evidence type="ECO:0000256" key="4">
    <source>
        <dbReference type="ARBA" id="ARBA00023157"/>
    </source>
</evidence>
<dbReference type="Proteomes" id="UP000323856">
    <property type="component" value="Unassembled WGS sequence"/>
</dbReference>
<dbReference type="PANTHER" id="PTHR13887">
    <property type="entry name" value="GLUTATHIONE S-TRANSFERASE KAPPA"/>
    <property type="match status" value="1"/>
</dbReference>
<dbReference type="Gene3D" id="3.40.30.10">
    <property type="entry name" value="Glutaredoxin"/>
    <property type="match status" value="1"/>
</dbReference>